<dbReference type="Proteomes" id="UP000008820">
    <property type="component" value="Chromosome 1"/>
</dbReference>
<dbReference type="InParanoid" id="A0A1S4G5F8"/>
<dbReference type="AlphaFoldDB" id="A0A1S4G5F8"/>
<reference evidence="1 2" key="1">
    <citation type="submission" date="2017-06" db="EMBL/GenBank/DDBJ databases">
        <title>Aedes aegypti genome working group (AGWG) sequencing and assembly.</title>
        <authorList>
            <consortium name="Aedes aegypti Genome Working Group (AGWG)"/>
            <person name="Matthews B.J."/>
        </authorList>
    </citation>
    <scope>NUCLEOTIDE SEQUENCE [LARGE SCALE GENOMIC DNA]</scope>
    <source>
        <strain evidence="1 2">LVP_AGWG</strain>
    </source>
</reference>
<proteinExistence type="predicted"/>
<keyword evidence="2" id="KW-1185">Reference proteome</keyword>
<protein>
    <submittedName>
        <fullName evidence="1">Uncharacterized protein</fullName>
    </submittedName>
</protein>
<reference evidence="1" key="2">
    <citation type="submission" date="2020-05" db="UniProtKB">
        <authorList>
            <consortium name="EnsemblMetazoa"/>
        </authorList>
    </citation>
    <scope>IDENTIFICATION</scope>
    <source>
        <strain evidence="1">LVP_AGWG</strain>
    </source>
</reference>
<name>A0A1S4G5F8_AEDAE</name>
<sequence>MSLDLSATDSVPTEKIALEKLVTFCQQLAHTYSQIRTLTGAERSNVDKTLAKASRYELLRKVNSAAGACYSEQQVEQIQIECLHEINNRLIATGQLINETANDFYKLQHIYQDLQHTAQQLDWTKETASSLISGSEKRKPLEYYLQHGFRVVYQLNMVVSQIKLVFGAVDIQRIGSIQKLRDCLKISEELDLYLREFVTYTAFIVK</sequence>
<evidence type="ECO:0000313" key="2">
    <source>
        <dbReference type="Proteomes" id="UP000008820"/>
    </source>
</evidence>
<evidence type="ECO:0000313" key="1">
    <source>
        <dbReference type="EnsemblMetazoa" id="AAEL016969-PA"/>
    </source>
</evidence>
<dbReference type="EnsemblMetazoa" id="AAEL016969-RA">
    <property type="protein sequence ID" value="AAEL016969-PA"/>
    <property type="gene ID" value="AAEL016969"/>
</dbReference>
<gene>
    <name evidence="1" type="primary">23687389</name>
</gene>
<accession>A0A1S4G5F8</accession>
<dbReference type="VEuPathDB" id="VectorBase:AAEL016969"/>
<dbReference type="OrthoDB" id="7758192at2759"/>
<organism evidence="1 2">
    <name type="scientific">Aedes aegypti</name>
    <name type="common">Yellowfever mosquito</name>
    <name type="synonym">Culex aegypti</name>
    <dbReference type="NCBI Taxonomy" id="7159"/>
    <lineage>
        <taxon>Eukaryota</taxon>
        <taxon>Metazoa</taxon>
        <taxon>Ecdysozoa</taxon>
        <taxon>Arthropoda</taxon>
        <taxon>Hexapoda</taxon>
        <taxon>Insecta</taxon>
        <taxon>Pterygota</taxon>
        <taxon>Neoptera</taxon>
        <taxon>Endopterygota</taxon>
        <taxon>Diptera</taxon>
        <taxon>Nematocera</taxon>
        <taxon>Culicoidea</taxon>
        <taxon>Culicidae</taxon>
        <taxon>Culicinae</taxon>
        <taxon>Aedini</taxon>
        <taxon>Aedes</taxon>
        <taxon>Stegomyia</taxon>
    </lineage>
</organism>